<evidence type="ECO:0000256" key="1">
    <source>
        <dbReference type="SAM" id="SignalP"/>
    </source>
</evidence>
<dbReference type="EMBL" id="CP138204">
    <property type="protein sequence ID" value="WPC75487.1"/>
    <property type="molecule type" value="Genomic_DNA"/>
</dbReference>
<keyword evidence="1" id="KW-0732">Signal</keyword>
<keyword evidence="3" id="KW-1185">Reference proteome</keyword>
<proteinExistence type="predicted"/>
<name>A0ABZ0QIE2_9VIBR</name>
<reference evidence="2 3" key="1">
    <citation type="submission" date="2023-11" db="EMBL/GenBank/DDBJ databases">
        <title>Plant-associative lifestyle of Vibrio porteresiae and its evolutionary dynamics.</title>
        <authorList>
            <person name="Rameshkumar N."/>
            <person name="Kirti K."/>
        </authorList>
    </citation>
    <scope>NUCLEOTIDE SEQUENCE [LARGE SCALE GENOMIC DNA]</scope>
    <source>
        <strain evidence="2 3">MSSRF30</strain>
    </source>
</reference>
<sequence>MAYKTQIAPFKKALFALLLLAPFSAYCQSWQQYLEQQKDEAKINLEMKVDQCSKNRGFLNKIDDDWFTSLTKEQKYAAASYLEYMANSTCYGEELKEYNSALLAYSAYDKKGSELKQWIDFIRFKPEQKFGKAFDTLDTRPLTQWFHQQPIVLPFDKQEFLKQYPEFR</sequence>
<accession>A0ABZ0QIE2</accession>
<organism evidence="2 3">
    <name type="scientific">Vibrio porteresiae DSM 19223</name>
    <dbReference type="NCBI Taxonomy" id="1123496"/>
    <lineage>
        <taxon>Bacteria</taxon>
        <taxon>Pseudomonadati</taxon>
        <taxon>Pseudomonadota</taxon>
        <taxon>Gammaproteobacteria</taxon>
        <taxon>Vibrionales</taxon>
        <taxon>Vibrionaceae</taxon>
        <taxon>Vibrio</taxon>
    </lineage>
</organism>
<gene>
    <name evidence="2" type="ORF">R8Z52_21395</name>
</gene>
<evidence type="ECO:0000313" key="3">
    <source>
        <dbReference type="Proteomes" id="UP001304071"/>
    </source>
</evidence>
<feature type="chain" id="PRO_5046684566" evidence="1">
    <location>
        <begin position="28"/>
        <end position="168"/>
    </location>
</feature>
<protein>
    <submittedName>
        <fullName evidence="2">Uncharacterized protein</fullName>
    </submittedName>
</protein>
<feature type="signal peptide" evidence="1">
    <location>
        <begin position="1"/>
        <end position="27"/>
    </location>
</feature>
<dbReference type="RefSeq" id="WP_261897472.1">
    <property type="nucleotide sequence ID" value="NZ_AP024896.1"/>
</dbReference>
<evidence type="ECO:0000313" key="2">
    <source>
        <dbReference type="EMBL" id="WPC75487.1"/>
    </source>
</evidence>
<dbReference type="Proteomes" id="UP001304071">
    <property type="component" value="Chromosome 2"/>
</dbReference>